<dbReference type="AlphaFoldDB" id="A0AAD8SPQ8"/>
<gene>
    <name evidence="1" type="ORF">QYE76_049768</name>
</gene>
<organism evidence="1 2">
    <name type="scientific">Lolium multiflorum</name>
    <name type="common">Italian ryegrass</name>
    <name type="synonym">Lolium perenne subsp. multiflorum</name>
    <dbReference type="NCBI Taxonomy" id="4521"/>
    <lineage>
        <taxon>Eukaryota</taxon>
        <taxon>Viridiplantae</taxon>
        <taxon>Streptophyta</taxon>
        <taxon>Embryophyta</taxon>
        <taxon>Tracheophyta</taxon>
        <taxon>Spermatophyta</taxon>
        <taxon>Magnoliopsida</taxon>
        <taxon>Liliopsida</taxon>
        <taxon>Poales</taxon>
        <taxon>Poaceae</taxon>
        <taxon>BOP clade</taxon>
        <taxon>Pooideae</taxon>
        <taxon>Poodae</taxon>
        <taxon>Poeae</taxon>
        <taxon>Poeae Chloroplast Group 2 (Poeae type)</taxon>
        <taxon>Loliodinae</taxon>
        <taxon>Loliinae</taxon>
        <taxon>Lolium</taxon>
    </lineage>
</organism>
<protein>
    <submittedName>
        <fullName evidence="1">Uncharacterized protein</fullName>
    </submittedName>
</protein>
<keyword evidence="2" id="KW-1185">Reference proteome</keyword>
<accession>A0AAD8SPQ8</accession>
<name>A0AAD8SPQ8_LOLMU</name>
<sequence length="89" mass="9129">MPPPAGVDILRALCAAAVKSFFQLHAHLLAGVRGGMCPRPAPGPLPPSCVTTCALGPLPDAHACTALIRARMVATTRKEFDDMALAGAP</sequence>
<comment type="caution">
    <text evidence="1">The sequence shown here is derived from an EMBL/GenBank/DDBJ whole genome shotgun (WGS) entry which is preliminary data.</text>
</comment>
<dbReference type="EMBL" id="JAUUTY010000003">
    <property type="protein sequence ID" value="KAK1661609.1"/>
    <property type="molecule type" value="Genomic_DNA"/>
</dbReference>
<dbReference type="Proteomes" id="UP001231189">
    <property type="component" value="Unassembled WGS sequence"/>
</dbReference>
<proteinExistence type="predicted"/>
<reference evidence="1" key="1">
    <citation type="submission" date="2023-07" db="EMBL/GenBank/DDBJ databases">
        <title>A chromosome-level genome assembly of Lolium multiflorum.</title>
        <authorList>
            <person name="Chen Y."/>
            <person name="Copetti D."/>
            <person name="Kolliker R."/>
            <person name="Studer B."/>
        </authorList>
    </citation>
    <scope>NUCLEOTIDE SEQUENCE</scope>
    <source>
        <strain evidence="1">02402/16</strain>
        <tissue evidence="1">Leaf</tissue>
    </source>
</reference>
<evidence type="ECO:0000313" key="2">
    <source>
        <dbReference type="Proteomes" id="UP001231189"/>
    </source>
</evidence>
<evidence type="ECO:0000313" key="1">
    <source>
        <dbReference type="EMBL" id="KAK1661609.1"/>
    </source>
</evidence>